<proteinExistence type="predicted"/>
<dbReference type="OrthoDB" id="5132116at2759"/>
<evidence type="ECO:0000313" key="2">
    <source>
        <dbReference type="Proteomes" id="UP000419144"/>
    </source>
</evidence>
<comment type="caution">
    <text evidence="1">The sequence shown here is derived from an EMBL/GenBank/DDBJ whole genome shotgun (WGS) entry which is preliminary data.</text>
</comment>
<evidence type="ECO:0000313" key="1">
    <source>
        <dbReference type="EMBL" id="GET88009.1"/>
    </source>
</evidence>
<sequence>MVLSGGSTLLPGSGARLQREIKSFDLMEELNGGPARMAWCPLRVKETAMEAAYGKRGRLPPCRAVAGSSRKVVVTER</sequence>
<reference evidence="1" key="1">
    <citation type="submission" date="2019-11" db="EMBL/GenBank/DDBJ databases">
        <title>Leishmania tarentolae CDS.</title>
        <authorList>
            <person name="Goto Y."/>
            <person name="Yamagishi J."/>
        </authorList>
    </citation>
    <scope>NUCLEOTIDE SEQUENCE [LARGE SCALE GENOMIC DNA]</scope>
    <source>
        <strain evidence="1">Parrot Tar II</strain>
    </source>
</reference>
<organism evidence="1 2">
    <name type="scientific">Leishmania tarentolae</name>
    <name type="common">Sauroleishmania tarentolae</name>
    <dbReference type="NCBI Taxonomy" id="5689"/>
    <lineage>
        <taxon>Eukaryota</taxon>
        <taxon>Discoba</taxon>
        <taxon>Euglenozoa</taxon>
        <taxon>Kinetoplastea</taxon>
        <taxon>Metakinetoplastina</taxon>
        <taxon>Trypanosomatida</taxon>
        <taxon>Trypanosomatidae</taxon>
        <taxon>Leishmaniinae</taxon>
        <taxon>Leishmania</taxon>
        <taxon>lizard Leishmania</taxon>
    </lineage>
</organism>
<dbReference type="Proteomes" id="UP000419144">
    <property type="component" value="Unassembled WGS sequence"/>
</dbReference>
<protein>
    <submittedName>
        <fullName evidence="1">Actin-related protein 2, putative</fullName>
    </submittedName>
</protein>
<dbReference type="VEuPathDB" id="TriTrypDB:LtaPh_1911200"/>
<dbReference type="EMBL" id="BLBS01000024">
    <property type="protein sequence ID" value="GET88009.1"/>
    <property type="molecule type" value="Genomic_DNA"/>
</dbReference>
<accession>A0A640KKP5</accession>
<dbReference type="Gene3D" id="3.30.420.40">
    <property type="match status" value="1"/>
</dbReference>
<gene>
    <name evidence="1" type="ORF">LtaPh_1911200</name>
</gene>
<dbReference type="AlphaFoldDB" id="A0A640KKP5"/>
<keyword evidence="2" id="KW-1185">Reference proteome</keyword>
<name>A0A640KKP5_LEITA</name>